<dbReference type="RefSeq" id="WP_377241317.1">
    <property type="nucleotide sequence ID" value="NZ_JBHLXP010000001.1"/>
</dbReference>
<sequence>MALILNQKKAAAMLGVSSITLWRWRNEGRVHALPQFKTPKYSVEELQRLSKSNPVTQEAA</sequence>
<accession>A0ABV6BA71</accession>
<name>A0ABV6BA71_9GAMM</name>
<dbReference type="SUPFAM" id="SSF46955">
    <property type="entry name" value="Putative DNA-binding domain"/>
    <property type="match status" value="1"/>
</dbReference>
<dbReference type="EMBL" id="JBHLXP010000001">
    <property type="protein sequence ID" value="MFC0047763.1"/>
    <property type="molecule type" value="Genomic_DNA"/>
</dbReference>
<dbReference type="InterPro" id="IPR009061">
    <property type="entry name" value="DNA-bd_dom_put_sf"/>
</dbReference>
<keyword evidence="2" id="KW-1185">Reference proteome</keyword>
<proteinExistence type="predicted"/>
<reference evidence="1 2" key="1">
    <citation type="submission" date="2024-09" db="EMBL/GenBank/DDBJ databases">
        <authorList>
            <person name="Sun Q."/>
            <person name="Mori K."/>
        </authorList>
    </citation>
    <scope>NUCLEOTIDE SEQUENCE [LARGE SCALE GENOMIC DNA]</scope>
    <source>
        <strain evidence="1 2">KCTC 23315</strain>
    </source>
</reference>
<evidence type="ECO:0008006" key="3">
    <source>
        <dbReference type="Google" id="ProtNLM"/>
    </source>
</evidence>
<comment type="caution">
    <text evidence="1">The sequence shown here is derived from an EMBL/GenBank/DDBJ whole genome shotgun (WGS) entry which is preliminary data.</text>
</comment>
<gene>
    <name evidence="1" type="ORF">ACFFJP_05645</name>
</gene>
<evidence type="ECO:0000313" key="2">
    <source>
        <dbReference type="Proteomes" id="UP001589813"/>
    </source>
</evidence>
<evidence type="ECO:0000313" key="1">
    <source>
        <dbReference type="EMBL" id="MFC0047763.1"/>
    </source>
</evidence>
<dbReference type="Proteomes" id="UP001589813">
    <property type="component" value="Unassembled WGS sequence"/>
</dbReference>
<organism evidence="1 2">
    <name type="scientific">Rheinheimera tilapiae</name>
    <dbReference type="NCBI Taxonomy" id="875043"/>
    <lineage>
        <taxon>Bacteria</taxon>
        <taxon>Pseudomonadati</taxon>
        <taxon>Pseudomonadota</taxon>
        <taxon>Gammaproteobacteria</taxon>
        <taxon>Chromatiales</taxon>
        <taxon>Chromatiaceae</taxon>
        <taxon>Rheinheimera</taxon>
    </lineage>
</organism>
<protein>
    <recommendedName>
        <fullName evidence="3">Helix-turn-helix domain-containing protein</fullName>
    </recommendedName>
</protein>